<gene>
    <name evidence="1" type="ORF">BcabD6B2_29790</name>
</gene>
<protein>
    <submittedName>
        <fullName evidence="1">Mechanosensitive ion channel</fullName>
    </submittedName>
</protein>
<name>A0AAV4LUR2_BABCB</name>
<dbReference type="GeneID" id="94195025"/>
<comment type="caution">
    <text evidence="1">The sequence shown here is derived from an EMBL/GenBank/DDBJ whole genome shotgun (WGS) entry which is preliminary data.</text>
</comment>
<reference evidence="1 2" key="1">
    <citation type="submission" date="2021-06" db="EMBL/GenBank/DDBJ databases">
        <title>Genome sequence of Babesia caballi.</title>
        <authorList>
            <person name="Yamagishi J."/>
            <person name="Kidaka T."/>
            <person name="Ochi A."/>
        </authorList>
    </citation>
    <scope>NUCLEOTIDE SEQUENCE [LARGE SCALE GENOMIC DNA]</scope>
    <source>
        <strain evidence="1">USDA-D6B2</strain>
    </source>
</reference>
<keyword evidence="2" id="KW-1185">Reference proteome</keyword>
<evidence type="ECO:0000313" key="1">
    <source>
        <dbReference type="EMBL" id="GIX63544.1"/>
    </source>
</evidence>
<accession>A0AAV4LUR2</accession>
<dbReference type="Proteomes" id="UP001497744">
    <property type="component" value="Unassembled WGS sequence"/>
</dbReference>
<dbReference type="RefSeq" id="XP_067715613.1">
    <property type="nucleotide sequence ID" value="XM_067859512.1"/>
</dbReference>
<sequence>MLAPQELPQVAPQLKSRVRLSKASELRLRERGQRLLGRGLRPRDHGVGGRVVVKDGRELHIVARSGAALAHPNLLVDGDGVARADRVDEHHLRQLSAAHEERLRVVAQQRVLPAAVAAAGAVGHIVKVDRIVDQRDEQLELRPIPVEAAHAQHFGRARKGKYMLPLT</sequence>
<dbReference type="AlphaFoldDB" id="A0AAV4LUR2"/>
<evidence type="ECO:0000313" key="2">
    <source>
        <dbReference type="Proteomes" id="UP001497744"/>
    </source>
</evidence>
<organism evidence="1 2">
    <name type="scientific">Babesia caballi</name>
    <dbReference type="NCBI Taxonomy" id="5871"/>
    <lineage>
        <taxon>Eukaryota</taxon>
        <taxon>Sar</taxon>
        <taxon>Alveolata</taxon>
        <taxon>Apicomplexa</taxon>
        <taxon>Aconoidasida</taxon>
        <taxon>Piroplasmida</taxon>
        <taxon>Babesiidae</taxon>
        <taxon>Babesia</taxon>
    </lineage>
</organism>
<dbReference type="EMBL" id="BPLF01000002">
    <property type="protein sequence ID" value="GIX63544.1"/>
    <property type="molecule type" value="Genomic_DNA"/>
</dbReference>
<proteinExistence type="predicted"/>